<dbReference type="RefSeq" id="WP_153531226.1">
    <property type="nucleotide sequence ID" value="NZ_WEGH01000001.1"/>
</dbReference>
<accession>A0A7K0BPZ6</accession>
<evidence type="ECO:0000313" key="7">
    <source>
        <dbReference type="EMBL" id="MQY03245.1"/>
    </source>
</evidence>
<name>A0A7K0BPZ6_9ACTN</name>
<dbReference type="EMBL" id="WEGH01000001">
    <property type="protein sequence ID" value="MQY03245.1"/>
    <property type="molecule type" value="Genomic_DNA"/>
</dbReference>
<keyword evidence="5" id="KW-0732">Signal</keyword>
<evidence type="ECO:0000313" key="8">
    <source>
        <dbReference type="Proteomes" id="UP000487268"/>
    </source>
</evidence>
<dbReference type="AlphaFoldDB" id="A0A7K0BPZ6"/>
<dbReference type="GO" id="GO:0006508">
    <property type="term" value="P:proteolysis"/>
    <property type="evidence" value="ECO:0007669"/>
    <property type="project" value="UniProtKB-KW"/>
</dbReference>
<dbReference type="GO" id="GO:0004222">
    <property type="term" value="F:metalloendopeptidase activity"/>
    <property type="evidence" value="ECO:0007669"/>
    <property type="project" value="InterPro"/>
</dbReference>
<dbReference type="InterPro" id="IPR024079">
    <property type="entry name" value="MetalloPept_cat_dom_sf"/>
</dbReference>
<evidence type="ECO:0000256" key="3">
    <source>
        <dbReference type="ARBA" id="ARBA00022801"/>
    </source>
</evidence>
<evidence type="ECO:0000259" key="6">
    <source>
        <dbReference type="Pfam" id="PF00413"/>
    </source>
</evidence>
<feature type="domain" description="Peptidase M10 metallopeptidase" evidence="6">
    <location>
        <begin position="117"/>
        <end position="166"/>
    </location>
</feature>
<keyword evidence="8" id="KW-1185">Reference proteome</keyword>
<keyword evidence="1" id="KW-0645">Protease</keyword>
<evidence type="ECO:0000256" key="5">
    <source>
        <dbReference type="SAM" id="SignalP"/>
    </source>
</evidence>
<gene>
    <name evidence="7" type="ORF">ACRB68_12870</name>
</gene>
<evidence type="ECO:0000256" key="1">
    <source>
        <dbReference type="ARBA" id="ARBA00022670"/>
    </source>
</evidence>
<protein>
    <recommendedName>
        <fullName evidence="6">Peptidase M10 metallopeptidase domain-containing protein</fullName>
    </recommendedName>
</protein>
<proteinExistence type="predicted"/>
<reference evidence="7 8" key="1">
    <citation type="submission" date="2019-10" db="EMBL/GenBank/DDBJ databases">
        <title>Actinomadura rubteroloni sp. nov. and Actinomadura macrotermitis sp. nov., isolated from the gut of fungus growing-termite Macrotermes natalensis.</title>
        <authorList>
            <person name="Benndorf R."/>
            <person name="Martin K."/>
            <person name="Kuefner M."/>
            <person name="De Beer W."/>
            <person name="Kaster A.-K."/>
            <person name="Vollmers J."/>
            <person name="Poulsen M."/>
            <person name="Beemelmanns C."/>
        </authorList>
    </citation>
    <scope>NUCLEOTIDE SEQUENCE [LARGE SCALE GENOMIC DNA]</scope>
    <source>
        <strain evidence="7 8">RB68</strain>
    </source>
</reference>
<dbReference type="Proteomes" id="UP000487268">
    <property type="component" value="Unassembled WGS sequence"/>
</dbReference>
<keyword evidence="2" id="KW-0479">Metal-binding</keyword>
<sequence length="202" mass="22235">MKTLMKIGLAAAVAAGPLVVVSAATPAAAYCFNGIGRWYYNGYTLHARTSIPSSWNGSIKSAMKQWSGIRGSSLRYYGPQFRSNVPNPEFQIDRGNFQRLGLPDVPGIAVGSTTQRHRSTAVMLNSQFRWYTNGTMNQSQRKVDVWTIAVHEMGHASGLAHPYPSSGCGQPTQAEKAGVMYVTWKKKRYPNSDDKAGIARRY</sequence>
<keyword evidence="4" id="KW-0862">Zinc</keyword>
<dbReference type="InterPro" id="IPR001818">
    <property type="entry name" value="Pept_M10_metallopeptidase"/>
</dbReference>
<dbReference type="OrthoDB" id="7671932at2"/>
<evidence type="ECO:0000256" key="4">
    <source>
        <dbReference type="ARBA" id="ARBA00022833"/>
    </source>
</evidence>
<evidence type="ECO:0000256" key="2">
    <source>
        <dbReference type="ARBA" id="ARBA00022723"/>
    </source>
</evidence>
<dbReference type="GO" id="GO:0008270">
    <property type="term" value="F:zinc ion binding"/>
    <property type="evidence" value="ECO:0007669"/>
    <property type="project" value="InterPro"/>
</dbReference>
<keyword evidence="3" id="KW-0378">Hydrolase</keyword>
<dbReference type="SUPFAM" id="SSF55486">
    <property type="entry name" value="Metalloproteases ('zincins'), catalytic domain"/>
    <property type="match status" value="1"/>
</dbReference>
<dbReference type="GO" id="GO:0031012">
    <property type="term" value="C:extracellular matrix"/>
    <property type="evidence" value="ECO:0007669"/>
    <property type="project" value="InterPro"/>
</dbReference>
<feature type="signal peptide" evidence="5">
    <location>
        <begin position="1"/>
        <end position="29"/>
    </location>
</feature>
<dbReference type="Pfam" id="PF00413">
    <property type="entry name" value="Peptidase_M10"/>
    <property type="match status" value="1"/>
</dbReference>
<feature type="chain" id="PRO_5038555255" description="Peptidase M10 metallopeptidase domain-containing protein" evidence="5">
    <location>
        <begin position="30"/>
        <end position="202"/>
    </location>
</feature>
<organism evidence="7 8">
    <name type="scientific">Actinomadura macrotermitis</name>
    <dbReference type="NCBI Taxonomy" id="2585200"/>
    <lineage>
        <taxon>Bacteria</taxon>
        <taxon>Bacillati</taxon>
        <taxon>Actinomycetota</taxon>
        <taxon>Actinomycetes</taxon>
        <taxon>Streptosporangiales</taxon>
        <taxon>Thermomonosporaceae</taxon>
        <taxon>Actinomadura</taxon>
    </lineage>
</organism>
<comment type="caution">
    <text evidence="7">The sequence shown here is derived from an EMBL/GenBank/DDBJ whole genome shotgun (WGS) entry which is preliminary data.</text>
</comment>
<dbReference type="Gene3D" id="3.40.390.10">
    <property type="entry name" value="Collagenase (Catalytic Domain)"/>
    <property type="match status" value="1"/>
</dbReference>